<organism evidence="1 2">
    <name type="scientific">Parasphingorhabdus litoris</name>
    <dbReference type="NCBI Taxonomy" id="394733"/>
    <lineage>
        <taxon>Bacteria</taxon>
        <taxon>Pseudomonadati</taxon>
        <taxon>Pseudomonadota</taxon>
        <taxon>Alphaproteobacteria</taxon>
        <taxon>Sphingomonadales</taxon>
        <taxon>Sphingomonadaceae</taxon>
        <taxon>Parasphingorhabdus</taxon>
    </lineage>
</organism>
<sequence length="186" mass="21048">MNKTTDAIFTAVGFRLRNDAIKLYQHYMSIGLDPCNIDYNLMANANLTVGSANQWLKDSPMGENNFSGIQRWNNMPWTIELAELLREIANQFIMISCLPTRGATLVVLDWIESGCDGRLDLGAENALGSITLSDSSKSRLLEIRKMKQGWIVCGDDLEESEFSEILVTESQLSIYRSDNQWRNFLV</sequence>
<evidence type="ECO:0000313" key="1">
    <source>
        <dbReference type="EMBL" id="GAA0469756.1"/>
    </source>
</evidence>
<dbReference type="EMBL" id="BAAAEM010000002">
    <property type="protein sequence ID" value="GAA0469756.1"/>
    <property type="molecule type" value="Genomic_DNA"/>
</dbReference>
<keyword evidence="2" id="KW-1185">Reference proteome</keyword>
<accession>A0ABN1A7V9</accession>
<comment type="caution">
    <text evidence="1">The sequence shown here is derived from an EMBL/GenBank/DDBJ whole genome shotgun (WGS) entry which is preliminary data.</text>
</comment>
<name>A0ABN1A7V9_9SPHN</name>
<protein>
    <submittedName>
        <fullName evidence="1">Uncharacterized protein</fullName>
    </submittedName>
</protein>
<evidence type="ECO:0000313" key="2">
    <source>
        <dbReference type="Proteomes" id="UP001500713"/>
    </source>
</evidence>
<proteinExistence type="predicted"/>
<reference evidence="1 2" key="1">
    <citation type="journal article" date="2019" name="Int. J. Syst. Evol. Microbiol.">
        <title>The Global Catalogue of Microorganisms (GCM) 10K type strain sequencing project: providing services to taxonomists for standard genome sequencing and annotation.</title>
        <authorList>
            <consortium name="The Broad Institute Genomics Platform"/>
            <consortium name="The Broad Institute Genome Sequencing Center for Infectious Disease"/>
            <person name="Wu L."/>
            <person name="Ma J."/>
        </authorList>
    </citation>
    <scope>NUCLEOTIDE SEQUENCE [LARGE SCALE GENOMIC DNA]</scope>
    <source>
        <strain evidence="1 2">JCM 14162</strain>
    </source>
</reference>
<dbReference type="Proteomes" id="UP001500713">
    <property type="component" value="Unassembled WGS sequence"/>
</dbReference>
<gene>
    <name evidence="1" type="ORF">GCM10009096_08350</name>
</gene>
<dbReference type="RefSeq" id="WP_229956589.1">
    <property type="nucleotide sequence ID" value="NZ_BAAAEM010000002.1"/>
</dbReference>